<evidence type="ECO:0000313" key="3">
    <source>
        <dbReference type="Proteomes" id="UP000219369"/>
    </source>
</evidence>
<dbReference type="Proteomes" id="UP000219369">
    <property type="component" value="Unassembled WGS sequence"/>
</dbReference>
<sequence length="101" mass="12065">MPSKTQIEAELHRLRNDMEMLQINHDTARWEMQDMMKKRRDLESIINGGGSQSEKDSAQRQHDRLCTTLTDLCNRQELRCRELQRYRDKESELMKVLRSAT</sequence>
<organism evidence="2 3">
    <name type="scientific">Fusarium oxysporum</name>
    <name type="common">Fusarium vascular wilt</name>
    <dbReference type="NCBI Taxonomy" id="5507"/>
    <lineage>
        <taxon>Eukaryota</taxon>
        <taxon>Fungi</taxon>
        <taxon>Dikarya</taxon>
        <taxon>Ascomycota</taxon>
        <taxon>Pezizomycotina</taxon>
        <taxon>Sordariomycetes</taxon>
        <taxon>Hypocreomycetidae</taxon>
        <taxon>Hypocreales</taxon>
        <taxon>Nectriaceae</taxon>
        <taxon>Fusarium</taxon>
        <taxon>Fusarium oxysporum species complex</taxon>
    </lineage>
</organism>
<dbReference type="OrthoDB" id="5043807at2759"/>
<dbReference type="VEuPathDB" id="FungiDB:FOC4_g10002037"/>
<evidence type="ECO:0000313" key="2">
    <source>
        <dbReference type="EMBL" id="SCO88787.1"/>
    </source>
</evidence>
<reference evidence="3" key="1">
    <citation type="submission" date="2016-09" db="EMBL/GenBank/DDBJ databases">
        <authorList>
            <person name="Guldener U."/>
        </authorList>
    </citation>
    <scope>NUCLEOTIDE SEQUENCE [LARGE SCALE GENOMIC DNA]</scope>
    <source>
        <strain evidence="3">V64-1</strain>
    </source>
</reference>
<proteinExistence type="predicted"/>
<name>A0A2H3TJN0_FUSOX</name>
<dbReference type="VEuPathDB" id="FungiDB:FOC1_g10001922"/>
<gene>
    <name evidence="2" type="ORF">FRV6_12914</name>
</gene>
<dbReference type="EMBL" id="FMJY01000007">
    <property type="protein sequence ID" value="SCO88787.1"/>
    <property type="molecule type" value="Genomic_DNA"/>
</dbReference>
<protein>
    <submittedName>
        <fullName evidence="2">Uncharacterized protein</fullName>
    </submittedName>
</protein>
<dbReference type="AlphaFoldDB" id="A0A2H3TJN0"/>
<evidence type="ECO:0000256" key="1">
    <source>
        <dbReference type="SAM" id="Coils"/>
    </source>
</evidence>
<accession>A0A2H3TJN0</accession>
<keyword evidence="1" id="KW-0175">Coiled coil</keyword>
<feature type="coiled-coil region" evidence="1">
    <location>
        <begin position="4"/>
        <end position="31"/>
    </location>
</feature>